<evidence type="ECO:0000313" key="3">
    <source>
        <dbReference type="Proteomes" id="UP000624183"/>
    </source>
</evidence>
<feature type="domain" description="RING-type" evidence="1">
    <location>
        <begin position="122"/>
        <end position="158"/>
    </location>
</feature>
<dbReference type="Pfam" id="PF14447">
    <property type="entry name" value="Prok-RING_4"/>
    <property type="match status" value="1"/>
</dbReference>
<accession>A0ABQ3BUI2</accession>
<dbReference type="PANTHER" id="PTHR32097">
    <property type="entry name" value="CAMP-BINDING PROTEIN 1-RELATED"/>
    <property type="match status" value="1"/>
</dbReference>
<dbReference type="InterPro" id="IPR051324">
    <property type="entry name" value="Stress/Tellurium_Resist"/>
</dbReference>
<gene>
    <name evidence="2" type="ORF">GCM10010328_35880</name>
</gene>
<dbReference type="NCBIfam" id="NF041916">
    <property type="entry name" value="RING_SCO0854"/>
    <property type="match status" value="1"/>
</dbReference>
<reference evidence="3" key="1">
    <citation type="journal article" date="2019" name="Int. J. Syst. Evol. Microbiol.">
        <title>The Global Catalogue of Microorganisms (GCM) 10K type strain sequencing project: providing services to taxonomists for standard genome sequencing and annotation.</title>
        <authorList>
            <consortium name="The Broad Institute Genomics Platform"/>
            <consortium name="The Broad Institute Genome Sequencing Center for Infectious Disease"/>
            <person name="Wu L."/>
            <person name="Ma J."/>
        </authorList>
    </citation>
    <scope>NUCLEOTIDE SEQUENCE [LARGE SCALE GENOMIC DNA]</scope>
    <source>
        <strain evidence="3">JCM 4602</strain>
    </source>
</reference>
<dbReference type="Proteomes" id="UP000624183">
    <property type="component" value="Unassembled WGS sequence"/>
</dbReference>
<name>A0ABQ3BUI2_9ACTN</name>
<comment type="caution">
    <text evidence="2">The sequence shown here is derived from an EMBL/GenBank/DDBJ whole genome shotgun (WGS) entry which is preliminary data.</text>
</comment>
<dbReference type="SUPFAM" id="SSF57850">
    <property type="entry name" value="RING/U-box"/>
    <property type="match status" value="1"/>
</dbReference>
<dbReference type="EMBL" id="BMUW01000006">
    <property type="protein sequence ID" value="GGZ58056.1"/>
    <property type="molecule type" value="Genomic_DNA"/>
</dbReference>
<dbReference type="InterPro" id="IPR001841">
    <property type="entry name" value="Znf_RING"/>
</dbReference>
<evidence type="ECO:0000259" key="1">
    <source>
        <dbReference type="PROSITE" id="PS50089"/>
    </source>
</evidence>
<organism evidence="2 3">
    <name type="scientific">Streptomyces rubiginosohelvolus</name>
    <dbReference type="NCBI Taxonomy" id="67362"/>
    <lineage>
        <taxon>Bacteria</taxon>
        <taxon>Bacillati</taxon>
        <taxon>Actinomycetota</taxon>
        <taxon>Actinomycetes</taxon>
        <taxon>Kitasatosporales</taxon>
        <taxon>Streptomycetaceae</taxon>
        <taxon>Streptomyces</taxon>
    </lineage>
</organism>
<dbReference type="PROSITE" id="PS50089">
    <property type="entry name" value="ZF_RING_2"/>
    <property type="match status" value="1"/>
</dbReference>
<keyword evidence="3" id="KW-1185">Reference proteome</keyword>
<sequence length="866" mass="93127">MSVSPSLSSVLLRRLRTVYVGEAGHRPGDPPTTTGLVALEAELLDRGFALTPALHAALAWLGPAGLADAGKRLVGHIDAELGADRTHMPLFRSFPASVPDDTLQLYVDRVFTLLLQWPHQPCVLCSTVGSVHPVAPCAHLVCRECWDGADYSGCPVCHRRTADDDPFLRPAPPRRRVDTAAGPVQPLALGTDAAADAVTALGRLLARRTPLPPQDRDDVVTLLAHTPAGLGWLPVEIPVRETKALVLGTLLRDRRTRDAVRAVLPARLTTATDVLRLLAVWSGGGADLLDTPRHRSLPRGLRRELLGVLDGLDPSALVEDVLRHPERWKRAAETLHPNEQHARHPRAALAFAVLRATHVSTVSEPLAATLVRTAAENPLAVRADGALFKANTWTGRVEQAFAARESGTVIALLAQRPGTLLRRLDQVLRLEGDGTLPDALAGVLEHGLAGAGPGPLLAALGRLRIRDVPGGRRVFFPRGQVTHSYTLDDTRPPLPAPTVERVCALLEREVLRRLSTASRFDLAVLDEGLAALAVPSAESAAAKALVAVPRGSTQPLPGGEVLRMFLHWMQPPAETVDLDLSVAFFDADWTYLGLCDYTNLVYRNRVAVHSGDLTSAPAPRGASEYADLDLDGLTRAGVRFAMPVVFSYNNMPFELLPDAFAGFMALPSVAGRVAHFDPRTVRQRYDLIGHSRVHVPMVVDVERRTFLWTDLHLPPSAGHHSVSRHIDELGRAGRDLYQYFSAGRTTLWDLAVWHAAARTDEVAVSRRHGLVRYRRGAGEDTAAFAGRIRTLRSPDAEEPHGTGSGDGDGVAAVERAAAGKRVLLAVVNGDAAPEKVSGTVYRLLPGPVDGCGLDRLAAGDLVAALG</sequence>
<protein>
    <recommendedName>
        <fullName evidence="1">RING-type domain-containing protein</fullName>
    </recommendedName>
</protein>
<evidence type="ECO:0000313" key="2">
    <source>
        <dbReference type="EMBL" id="GGZ58056.1"/>
    </source>
</evidence>
<dbReference type="PANTHER" id="PTHR32097:SF18">
    <property type="entry name" value="RING-TYPE DOMAIN-CONTAINING PROTEIN"/>
    <property type="match status" value="1"/>
</dbReference>
<proteinExistence type="predicted"/>